<name>A0A1X2HE52_SYNRA</name>
<dbReference type="Gene3D" id="1.10.10.10">
    <property type="entry name" value="Winged helix-like DNA-binding domain superfamily/Winged helix DNA-binding domain"/>
    <property type="match status" value="1"/>
</dbReference>
<dbReference type="InterPro" id="IPR001766">
    <property type="entry name" value="Fork_head_dom"/>
</dbReference>
<dbReference type="InterPro" id="IPR045912">
    <property type="entry name" value="FOXJ2/3-like"/>
</dbReference>
<feature type="region of interest" description="Disordered" evidence="6">
    <location>
        <begin position="114"/>
        <end position="149"/>
    </location>
</feature>
<dbReference type="InterPro" id="IPR036390">
    <property type="entry name" value="WH_DNA-bd_sf"/>
</dbReference>
<comment type="subcellular location">
    <subcellularLocation>
        <location evidence="5">Nucleus</location>
    </subcellularLocation>
</comment>
<proteinExistence type="predicted"/>
<protein>
    <recommendedName>
        <fullName evidence="7">Fork-head domain-containing protein</fullName>
    </recommendedName>
</protein>
<dbReference type="EMBL" id="MCGN01000005">
    <property type="protein sequence ID" value="ORY96596.1"/>
    <property type="molecule type" value="Genomic_DNA"/>
</dbReference>
<reference evidence="8 9" key="1">
    <citation type="submission" date="2016-07" db="EMBL/GenBank/DDBJ databases">
        <title>Pervasive Adenine N6-methylation of Active Genes in Fungi.</title>
        <authorList>
            <consortium name="DOE Joint Genome Institute"/>
            <person name="Mondo S.J."/>
            <person name="Dannebaum R.O."/>
            <person name="Kuo R.C."/>
            <person name="Labutti K."/>
            <person name="Haridas S."/>
            <person name="Kuo A."/>
            <person name="Salamov A."/>
            <person name="Ahrendt S.R."/>
            <person name="Lipzen A."/>
            <person name="Sullivan W."/>
            <person name="Andreopoulos W.B."/>
            <person name="Clum A."/>
            <person name="Lindquist E."/>
            <person name="Daum C."/>
            <person name="Ramamoorthy G.K."/>
            <person name="Gryganskyi A."/>
            <person name="Culley D."/>
            <person name="Magnuson J.K."/>
            <person name="James T.Y."/>
            <person name="O'Malley M.A."/>
            <person name="Stajich J.E."/>
            <person name="Spatafora J.W."/>
            <person name="Visel A."/>
            <person name="Grigoriev I.V."/>
        </authorList>
    </citation>
    <scope>NUCLEOTIDE SEQUENCE [LARGE SCALE GENOMIC DNA]</scope>
    <source>
        <strain evidence="8 9">NRRL 2496</strain>
    </source>
</reference>
<feature type="compositionally biased region" description="Polar residues" evidence="6">
    <location>
        <begin position="16"/>
        <end position="29"/>
    </location>
</feature>
<keyword evidence="3" id="KW-0804">Transcription</keyword>
<evidence type="ECO:0000256" key="3">
    <source>
        <dbReference type="ARBA" id="ARBA00023163"/>
    </source>
</evidence>
<dbReference type="PROSITE" id="PS00657">
    <property type="entry name" value="FORK_HEAD_1"/>
    <property type="match status" value="1"/>
</dbReference>
<dbReference type="SMART" id="SM00339">
    <property type="entry name" value="FH"/>
    <property type="match status" value="1"/>
</dbReference>
<dbReference type="PANTHER" id="PTHR46078">
    <property type="entry name" value="FORKHEAD BOX PROTEIN J2 FAMILY MEMBER"/>
    <property type="match status" value="1"/>
</dbReference>
<dbReference type="InterPro" id="IPR018122">
    <property type="entry name" value="TF_fork_head_CS_1"/>
</dbReference>
<feature type="region of interest" description="Disordered" evidence="6">
    <location>
        <begin position="70"/>
        <end position="102"/>
    </location>
</feature>
<keyword evidence="9" id="KW-1185">Reference proteome</keyword>
<dbReference type="InterPro" id="IPR036388">
    <property type="entry name" value="WH-like_DNA-bd_sf"/>
</dbReference>
<keyword evidence="2 5" id="KW-0238">DNA-binding</keyword>
<feature type="compositionally biased region" description="Pro residues" evidence="6">
    <location>
        <begin position="114"/>
        <end position="127"/>
    </location>
</feature>
<evidence type="ECO:0000256" key="6">
    <source>
        <dbReference type="SAM" id="MobiDB-lite"/>
    </source>
</evidence>
<feature type="region of interest" description="Disordered" evidence="6">
    <location>
        <begin position="261"/>
        <end position="341"/>
    </location>
</feature>
<feature type="compositionally biased region" description="Basic residues" evidence="6">
    <location>
        <begin position="140"/>
        <end position="149"/>
    </location>
</feature>
<dbReference type="Proteomes" id="UP000242180">
    <property type="component" value="Unassembled WGS sequence"/>
</dbReference>
<dbReference type="PRINTS" id="PR00053">
    <property type="entry name" value="FORKHEAD"/>
</dbReference>
<keyword evidence="4 5" id="KW-0539">Nucleus</keyword>
<evidence type="ECO:0000256" key="4">
    <source>
        <dbReference type="ARBA" id="ARBA00023242"/>
    </source>
</evidence>
<dbReference type="GO" id="GO:0000978">
    <property type="term" value="F:RNA polymerase II cis-regulatory region sequence-specific DNA binding"/>
    <property type="evidence" value="ECO:0007669"/>
    <property type="project" value="TreeGrafter"/>
</dbReference>
<dbReference type="InParanoid" id="A0A1X2HE52"/>
<feature type="region of interest" description="Disordered" evidence="6">
    <location>
        <begin position="1"/>
        <end position="32"/>
    </location>
</feature>
<feature type="compositionally biased region" description="Low complexity" evidence="6">
    <location>
        <begin position="273"/>
        <end position="288"/>
    </location>
</feature>
<dbReference type="OrthoDB" id="5954824at2759"/>
<evidence type="ECO:0000259" key="7">
    <source>
        <dbReference type="PROSITE" id="PS50039"/>
    </source>
</evidence>
<dbReference type="Pfam" id="PF00250">
    <property type="entry name" value="Forkhead"/>
    <property type="match status" value="1"/>
</dbReference>
<dbReference type="GO" id="GO:0000981">
    <property type="term" value="F:DNA-binding transcription factor activity, RNA polymerase II-specific"/>
    <property type="evidence" value="ECO:0007669"/>
    <property type="project" value="TreeGrafter"/>
</dbReference>
<feature type="domain" description="Fork-head" evidence="7">
    <location>
        <begin position="147"/>
        <end position="254"/>
    </location>
</feature>
<evidence type="ECO:0000256" key="2">
    <source>
        <dbReference type="ARBA" id="ARBA00023125"/>
    </source>
</evidence>
<dbReference type="PANTHER" id="PTHR46078:SF2">
    <property type="entry name" value="FORK-HEAD DOMAIN-CONTAINING PROTEIN"/>
    <property type="match status" value="1"/>
</dbReference>
<evidence type="ECO:0000313" key="8">
    <source>
        <dbReference type="EMBL" id="ORY96596.1"/>
    </source>
</evidence>
<organism evidence="8 9">
    <name type="scientific">Syncephalastrum racemosum</name>
    <name type="common">Filamentous fungus</name>
    <dbReference type="NCBI Taxonomy" id="13706"/>
    <lineage>
        <taxon>Eukaryota</taxon>
        <taxon>Fungi</taxon>
        <taxon>Fungi incertae sedis</taxon>
        <taxon>Mucoromycota</taxon>
        <taxon>Mucoromycotina</taxon>
        <taxon>Mucoromycetes</taxon>
        <taxon>Mucorales</taxon>
        <taxon>Syncephalastraceae</taxon>
        <taxon>Syncephalastrum</taxon>
    </lineage>
</organism>
<accession>A0A1X2HE52</accession>
<evidence type="ECO:0000256" key="1">
    <source>
        <dbReference type="ARBA" id="ARBA00023015"/>
    </source>
</evidence>
<keyword evidence="1" id="KW-0805">Transcription regulation</keyword>
<dbReference type="STRING" id="13706.A0A1X2HE52"/>
<comment type="caution">
    <text evidence="8">The sequence shown here is derived from an EMBL/GenBank/DDBJ whole genome shotgun (WGS) entry which is preliminary data.</text>
</comment>
<feature type="DNA-binding region" description="Fork-head" evidence="5">
    <location>
        <begin position="147"/>
        <end position="254"/>
    </location>
</feature>
<dbReference type="CDD" id="cd00059">
    <property type="entry name" value="FH_FOX"/>
    <property type="match status" value="1"/>
</dbReference>
<dbReference type="SUPFAM" id="SSF46785">
    <property type="entry name" value="Winged helix' DNA-binding domain"/>
    <property type="match status" value="1"/>
</dbReference>
<sequence>MPNKGMAPTRQGAHQMDQQHAQALTPSSVKDSKFFPSTWRFESFSAEPQIQQGFYSPSAGLRVRQHHAPPPYLQQQQQQQQQQQYGAVPQQLPPPQQQDNHPYYYYPYQQQQLPPTPVEQTAPPPAPAALSAPPLQHSTRPIRKRRRPPHSYASLIAQAILTSPDHRLTLREIYDWIQSRYPNLYEANETGWQNTIRHNLSLNRCFMKLPRVQDVSAKNKGSKGGYWAVDVDKLSHTNFGRQIIESGFLNNLEYWQQQQAIEEQRQRQHHHAQMTPSASSTSSTTSSSNMKIAGELPTIGPGNSRGWGQLRHKKIRASDQSFEQQDPLHMGLKDQNTGTKI</sequence>
<evidence type="ECO:0000256" key="5">
    <source>
        <dbReference type="PROSITE-ProRule" id="PRU00089"/>
    </source>
</evidence>
<dbReference type="GO" id="GO:0005634">
    <property type="term" value="C:nucleus"/>
    <property type="evidence" value="ECO:0007669"/>
    <property type="project" value="UniProtKB-SubCell"/>
</dbReference>
<dbReference type="PROSITE" id="PS50039">
    <property type="entry name" value="FORK_HEAD_3"/>
    <property type="match status" value="1"/>
</dbReference>
<evidence type="ECO:0000313" key="9">
    <source>
        <dbReference type="Proteomes" id="UP000242180"/>
    </source>
</evidence>
<gene>
    <name evidence="8" type="ORF">BCR43DRAFT_563863</name>
</gene>
<feature type="compositionally biased region" description="Low complexity" evidence="6">
    <location>
        <begin position="74"/>
        <end position="84"/>
    </location>
</feature>
<dbReference type="AlphaFoldDB" id="A0A1X2HE52"/>